<organism evidence="1 2">
    <name type="scientific">Leptospira interrogans serovar Copenhageni str. LT2050</name>
    <dbReference type="NCBI Taxonomy" id="1001598"/>
    <lineage>
        <taxon>Bacteria</taxon>
        <taxon>Pseudomonadati</taxon>
        <taxon>Spirochaetota</taxon>
        <taxon>Spirochaetia</taxon>
        <taxon>Leptospirales</taxon>
        <taxon>Leptospiraceae</taxon>
        <taxon>Leptospira</taxon>
    </lineage>
</organism>
<gene>
    <name evidence="1" type="ORF">LEP1GSC150_4743</name>
</gene>
<dbReference type="AlphaFoldDB" id="M3HNX4"/>
<name>M3HNX4_LEPIT</name>
<evidence type="ECO:0000313" key="1">
    <source>
        <dbReference type="EMBL" id="EMG19666.1"/>
    </source>
</evidence>
<protein>
    <submittedName>
        <fullName evidence="1">Uncharacterized protein</fullName>
    </submittedName>
</protein>
<dbReference type="EMBL" id="AFMD02000490">
    <property type="protein sequence ID" value="EMG19666.1"/>
    <property type="molecule type" value="Genomic_DNA"/>
</dbReference>
<accession>M3HNX4</accession>
<sequence length="38" mass="4607">MQLNSLANILSQISHRPWPLPKSKPFMIQYWEELLFLH</sequence>
<comment type="caution">
    <text evidence="1">The sequence shown here is derived from an EMBL/GenBank/DDBJ whole genome shotgun (WGS) entry which is preliminary data.</text>
</comment>
<reference evidence="1 2" key="1">
    <citation type="submission" date="2013-02" db="EMBL/GenBank/DDBJ databases">
        <authorList>
            <person name="Harkins D.M."/>
            <person name="Durkin A.S."/>
            <person name="Brinkac L.M."/>
            <person name="Haft D.H."/>
            <person name="Selengut J.D."/>
            <person name="Sanka R."/>
            <person name="DePew J."/>
            <person name="Purushe J."/>
            <person name="Tulsiani S.M."/>
            <person name="Graham G.C."/>
            <person name="Burns M.-A."/>
            <person name="Dohnt M.F."/>
            <person name="Smythe L.D."/>
            <person name="McKay D.B."/>
            <person name="Craig S.B."/>
            <person name="Vinetz J.M."/>
            <person name="Sutton G.G."/>
            <person name="Nierman W.C."/>
            <person name="Fouts D.E."/>
        </authorList>
    </citation>
    <scope>NUCLEOTIDE SEQUENCE [LARGE SCALE GENOMIC DNA]</scope>
    <source>
        <strain evidence="1 2">LT2050</strain>
    </source>
</reference>
<dbReference type="Proteomes" id="UP000011778">
    <property type="component" value="Unassembled WGS sequence"/>
</dbReference>
<proteinExistence type="predicted"/>
<evidence type="ECO:0000313" key="2">
    <source>
        <dbReference type="Proteomes" id="UP000011778"/>
    </source>
</evidence>